<comment type="caution">
    <text evidence="2">The sequence shown here is derived from an EMBL/GenBank/DDBJ whole genome shotgun (WGS) entry which is preliminary data.</text>
</comment>
<gene>
    <name evidence="2" type="ORF">HER39_12695</name>
</gene>
<proteinExistence type="predicted"/>
<feature type="region of interest" description="Disordered" evidence="1">
    <location>
        <begin position="127"/>
        <end position="216"/>
    </location>
</feature>
<evidence type="ECO:0000313" key="3">
    <source>
        <dbReference type="Proteomes" id="UP000523795"/>
    </source>
</evidence>
<feature type="compositionally biased region" description="Basic and acidic residues" evidence="1">
    <location>
        <begin position="130"/>
        <end position="143"/>
    </location>
</feature>
<dbReference type="Proteomes" id="UP000523795">
    <property type="component" value="Unassembled WGS sequence"/>
</dbReference>
<sequence length="216" mass="22921">MDEPDGIDEAVEAGLRAGLMAALRPGGQFARMHAESLHAMRHAEENRVRGLRERFDAGRTAARAHLAPTARDGWWDTATPDMIRQALETATAWQPFDPAAAEAAGRIRDQVLARFGTDTDTLFGAWPGQDRARVGNGRIDRADGPGTVAGEGRQGPAEPDRGIRPAGNGEAAALHEGDRHQAAPRSAAVRATPDVGRPGTTPQQCGRAGRAKGFGR</sequence>
<dbReference type="EMBL" id="JAAZSR010000223">
    <property type="protein sequence ID" value="NKX51410.1"/>
    <property type="molecule type" value="Genomic_DNA"/>
</dbReference>
<keyword evidence="3" id="KW-1185">Reference proteome</keyword>
<evidence type="ECO:0000313" key="2">
    <source>
        <dbReference type="EMBL" id="NKX51410.1"/>
    </source>
</evidence>
<name>A0ABX1JTD3_9MICC</name>
<protein>
    <recommendedName>
        <fullName evidence="4">DUF222 domain-containing protein</fullName>
    </recommendedName>
</protein>
<accession>A0ABX1JTD3</accession>
<evidence type="ECO:0000256" key="1">
    <source>
        <dbReference type="SAM" id="MobiDB-lite"/>
    </source>
</evidence>
<evidence type="ECO:0008006" key="4">
    <source>
        <dbReference type="Google" id="ProtNLM"/>
    </source>
</evidence>
<reference evidence="2 3" key="1">
    <citation type="submission" date="2020-04" db="EMBL/GenBank/DDBJ databases">
        <authorList>
            <person name="Liu S."/>
        </authorList>
    </citation>
    <scope>NUCLEOTIDE SEQUENCE [LARGE SCALE GENOMIC DNA]</scope>
    <source>
        <strain evidence="2 3">CGMCC 1.15091</strain>
    </source>
</reference>
<organism evidence="2 3">
    <name type="scientific">Arthrobacter deserti</name>
    <dbReference type="NCBI Taxonomy" id="1742687"/>
    <lineage>
        <taxon>Bacteria</taxon>
        <taxon>Bacillati</taxon>
        <taxon>Actinomycetota</taxon>
        <taxon>Actinomycetes</taxon>
        <taxon>Micrococcales</taxon>
        <taxon>Micrococcaceae</taxon>
        <taxon>Arthrobacter</taxon>
    </lineage>
</organism>